<feature type="transmembrane region" description="Helical" evidence="2">
    <location>
        <begin position="326"/>
        <end position="349"/>
    </location>
</feature>
<dbReference type="EMBL" id="JAWJWE010000039">
    <property type="protein sequence ID" value="KAK6620709.1"/>
    <property type="molecule type" value="Genomic_DNA"/>
</dbReference>
<dbReference type="AlphaFoldDB" id="A0AAN8NLA3"/>
<name>A0AAN8NLA3_POLSC</name>
<evidence type="ECO:0000256" key="1">
    <source>
        <dbReference type="SAM" id="MobiDB-lite"/>
    </source>
</evidence>
<comment type="caution">
    <text evidence="4">The sequence shown here is derived from an EMBL/GenBank/DDBJ whole genome shotgun (WGS) entry which is preliminary data.</text>
</comment>
<dbReference type="PROSITE" id="PS50042">
    <property type="entry name" value="CNMP_BINDING_3"/>
    <property type="match status" value="1"/>
</dbReference>
<dbReference type="SUPFAM" id="SSF51206">
    <property type="entry name" value="cAMP-binding domain-like"/>
    <property type="match status" value="1"/>
</dbReference>
<feature type="transmembrane region" description="Helical" evidence="2">
    <location>
        <begin position="238"/>
        <end position="262"/>
    </location>
</feature>
<dbReference type="Gene3D" id="2.60.120.10">
    <property type="entry name" value="Jelly Rolls"/>
    <property type="match status" value="1"/>
</dbReference>
<sequence length="592" mass="69786">MSTPEKYFINLLKSHHCQLPPSDDFEYMKNVKKVTKYFLISEKNLKSYLKAKSLSAIYYEKRRQIRTSKVTTIHPYSEFHRLWQFWMCFVFLMAVILFPFSSAFHGPLYAKYLIFYKKDFTIFYSIVLLVFLIQLFCIVDIAVNFMTGYVNKETDEMVIQPSRIARRYICTYFFVDLVSSIPYDSILIIILGITAYSRLTIVQYGVCTIFPLLKLIRLRTLYVYFYNIFGYFSSSYSVYKMVAAVFLYILMIHWTSCLNILVPRMVYYDEIYGCKSSPCNTSWLEYENVTKKNLFGQYLAAVERSLNCFTGIGFRVFNLRNIEDKLLAILNGLIGKMYWMFLLVIFLQMTSTIRSGKMRYLEMIDQVKQFIDQKRLPSTLHKKILQYYVYMFQNEFIGERSILKLLSQNLQQEITLEIHRSLIEKIYMFSGLSDTVVYEIVSCLTPELYLTNDTVYKSGDVGHYMYFISFGTVVVYAESGREIGHLEDGEYFGELSLILLVRRCSTVVALEPTKLYKLSIGDFLTVIKPQAAIFAKMEKVAIDRYNKCHDIRTKKRENAEKKYEERNKDDEDEEDEDEDDFDEDEKDDDLSL</sequence>
<evidence type="ECO:0000313" key="4">
    <source>
        <dbReference type="EMBL" id="KAK6620709.1"/>
    </source>
</evidence>
<accession>A0AAN8NLA3</accession>
<gene>
    <name evidence="4" type="ORF">RUM43_011004</name>
</gene>
<dbReference type="InterPro" id="IPR000595">
    <property type="entry name" value="cNMP-bd_dom"/>
</dbReference>
<dbReference type="PANTHER" id="PTHR45689">
    <property type="entry name" value="I[[H]] CHANNEL, ISOFORM E"/>
    <property type="match status" value="1"/>
</dbReference>
<dbReference type="Pfam" id="PF00027">
    <property type="entry name" value="cNMP_binding"/>
    <property type="match status" value="1"/>
</dbReference>
<feature type="transmembrane region" description="Helical" evidence="2">
    <location>
        <begin position="122"/>
        <end position="147"/>
    </location>
</feature>
<proteinExistence type="predicted"/>
<keyword evidence="2" id="KW-1133">Transmembrane helix</keyword>
<organism evidence="4 5">
    <name type="scientific">Polyplax serrata</name>
    <name type="common">Common mouse louse</name>
    <dbReference type="NCBI Taxonomy" id="468196"/>
    <lineage>
        <taxon>Eukaryota</taxon>
        <taxon>Metazoa</taxon>
        <taxon>Ecdysozoa</taxon>
        <taxon>Arthropoda</taxon>
        <taxon>Hexapoda</taxon>
        <taxon>Insecta</taxon>
        <taxon>Pterygota</taxon>
        <taxon>Neoptera</taxon>
        <taxon>Paraneoptera</taxon>
        <taxon>Psocodea</taxon>
        <taxon>Troctomorpha</taxon>
        <taxon>Phthiraptera</taxon>
        <taxon>Anoplura</taxon>
        <taxon>Polyplacidae</taxon>
        <taxon>Polyplax</taxon>
    </lineage>
</organism>
<dbReference type="InterPro" id="IPR014710">
    <property type="entry name" value="RmlC-like_jellyroll"/>
</dbReference>
<dbReference type="InterPro" id="IPR018490">
    <property type="entry name" value="cNMP-bd_dom_sf"/>
</dbReference>
<dbReference type="CDD" id="cd00038">
    <property type="entry name" value="CAP_ED"/>
    <property type="match status" value="1"/>
</dbReference>
<feature type="domain" description="Cyclic nucleotide-binding" evidence="3">
    <location>
        <begin position="428"/>
        <end position="544"/>
    </location>
</feature>
<dbReference type="InterPro" id="IPR051413">
    <property type="entry name" value="K/Na_HCN_channel"/>
</dbReference>
<dbReference type="GO" id="GO:0003254">
    <property type="term" value="P:regulation of membrane depolarization"/>
    <property type="evidence" value="ECO:0007669"/>
    <property type="project" value="TreeGrafter"/>
</dbReference>
<evidence type="ECO:0000259" key="3">
    <source>
        <dbReference type="PROSITE" id="PS50042"/>
    </source>
</evidence>
<feature type="region of interest" description="Disordered" evidence="1">
    <location>
        <begin position="556"/>
        <end position="592"/>
    </location>
</feature>
<dbReference type="PANTHER" id="PTHR45689:SF14">
    <property type="entry name" value="CYCLIC NUCLEOTIDE-GATED CATION CHANNEL SUBUNIT A-LIKE PROTEIN"/>
    <property type="match status" value="1"/>
</dbReference>
<evidence type="ECO:0000256" key="2">
    <source>
        <dbReference type="SAM" id="Phobius"/>
    </source>
</evidence>
<feature type="transmembrane region" description="Helical" evidence="2">
    <location>
        <begin position="168"/>
        <end position="195"/>
    </location>
</feature>
<keyword evidence="2" id="KW-0472">Membrane</keyword>
<dbReference type="GO" id="GO:0035725">
    <property type="term" value="P:sodium ion transmembrane transport"/>
    <property type="evidence" value="ECO:0007669"/>
    <property type="project" value="TreeGrafter"/>
</dbReference>
<dbReference type="Gene3D" id="1.10.287.630">
    <property type="entry name" value="Helix hairpin bin"/>
    <property type="match status" value="1"/>
</dbReference>
<keyword evidence="2" id="KW-0812">Transmembrane</keyword>
<dbReference type="Proteomes" id="UP001372834">
    <property type="component" value="Unassembled WGS sequence"/>
</dbReference>
<dbReference type="GO" id="GO:0098855">
    <property type="term" value="C:HCN channel complex"/>
    <property type="evidence" value="ECO:0007669"/>
    <property type="project" value="TreeGrafter"/>
</dbReference>
<dbReference type="SUPFAM" id="SSF81324">
    <property type="entry name" value="Voltage-gated potassium channels"/>
    <property type="match status" value="1"/>
</dbReference>
<feature type="transmembrane region" description="Helical" evidence="2">
    <location>
        <begin position="82"/>
        <end position="102"/>
    </location>
</feature>
<reference evidence="4 5" key="1">
    <citation type="submission" date="2023-10" db="EMBL/GenBank/DDBJ databases">
        <title>Genomes of two closely related lineages of the louse Polyplax serrata with different host specificities.</title>
        <authorList>
            <person name="Martinu J."/>
            <person name="Tarabai H."/>
            <person name="Stefka J."/>
            <person name="Hypsa V."/>
        </authorList>
    </citation>
    <scope>NUCLEOTIDE SEQUENCE [LARGE SCALE GENOMIC DNA]</scope>
    <source>
        <strain evidence="4">HR10_N</strain>
    </source>
</reference>
<dbReference type="GO" id="GO:0005249">
    <property type="term" value="F:voltage-gated potassium channel activity"/>
    <property type="evidence" value="ECO:0007669"/>
    <property type="project" value="TreeGrafter"/>
</dbReference>
<evidence type="ECO:0000313" key="5">
    <source>
        <dbReference type="Proteomes" id="UP001372834"/>
    </source>
</evidence>
<dbReference type="SMART" id="SM00100">
    <property type="entry name" value="cNMP"/>
    <property type="match status" value="1"/>
</dbReference>
<feature type="compositionally biased region" description="Basic and acidic residues" evidence="1">
    <location>
        <begin position="556"/>
        <end position="569"/>
    </location>
</feature>
<protein>
    <recommendedName>
        <fullName evidence="3">Cyclic nucleotide-binding domain-containing protein</fullName>
    </recommendedName>
</protein>
<feature type="compositionally biased region" description="Acidic residues" evidence="1">
    <location>
        <begin position="570"/>
        <end position="592"/>
    </location>
</feature>
<feature type="transmembrane region" description="Helical" evidence="2">
    <location>
        <begin position="201"/>
        <end position="226"/>
    </location>
</feature>